<evidence type="ECO:0000256" key="13">
    <source>
        <dbReference type="PROSITE-ProRule" id="PRU00453"/>
    </source>
</evidence>
<comment type="subunit">
    <text evidence="10">Interacts with FBL, SNU13, NOP58, NUFIP1, RUVBL1, RUVBL2 and TAF9. Interacts (via HIT-type zinc finger) with the RUVBL1/RUVBL2 complex in the presence of ADP.</text>
</comment>
<keyword evidence="17" id="KW-1185">Reference proteome</keyword>
<keyword evidence="1" id="KW-1017">Isopeptide bond</keyword>
<dbReference type="FunFam" id="3.30.60.190:FF:000001">
    <property type="entry name" value="box C/D snoRNA protein 1"/>
    <property type="match status" value="1"/>
</dbReference>
<keyword evidence="2" id="KW-0690">Ribosome biogenesis</keyword>
<evidence type="ECO:0000256" key="9">
    <source>
        <dbReference type="ARBA" id="ARBA00049654"/>
    </source>
</evidence>
<dbReference type="GO" id="GO:0048254">
    <property type="term" value="P:snoRNA localization"/>
    <property type="evidence" value="ECO:0007669"/>
    <property type="project" value="TreeGrafter"/>
</dbReference>
<comment type="similarity">
    <text evidence="9">Belongs to the BCD1 family.</text>
</comment>
<comment type="function">
    <text evidence="8">Required for box C/D snoRNAs accumulation involved in snoRNA processing, snoRNA transport to the nucleolus and ribosome biogenesis.</text>
</comment>
<dbReference type="PANTHER" id="PTHR13483">
    <property type="entry name" value="BOX C_D SNORNA PROTEIN 1-RELATED"/>
    <property type="match status" value="1"/>
</dbReference>
<dbReference type="STRING" id="86630.A0A367JX31"/>
<feature type="compositionally biased region" description="Basic and acidic residues" evidence="14">
    <location>
        <begin position="275"/>
        <end position="301"/>
    </location>
</feature>
<keyword evidence="6" id="KW-0862">Zinc</keyword>
<evidence type="ECO:0000256" key="14">
    <source>
        <dbReference type="SAM" id="MobiDB-lite"/>
    </source>
</evidence>
<dbReference type="EMBL" id="PJQL01000573">
    <property type="protein sequence ID" value="RCH94490.1"/>
    <property type="molecule type" value="Genomic_DNA"/>
</dbReference>
<evidence type="ECO:0000256" key="8">
    <source>
        <dbReference type="ARBA" id="ARBA00049598"/>
    </source>
</evidence>
<dbReference type="GO" id="GO:0005634">
    <property type="term" value="C:nucleus"/>
    <property type="evidence" value="ECO:0007669"/>
    <property type="project" value="TreeGrafter"/>
</dbReference>
<evidence type="ECO:0000256" key="10">
    <source>
        <dbReference type="ARBA" id="ARBA00061949"/>
    </source>
</evidence>
<feature type="compositionally biased region" description="Acidic residues" evidence="14">
    <location>
        <begin position="302"/>
        <end position="322"/>
    </location>
</feature>
<dbReference type="GO" id="GO:0000492">
    <property type="term" value="P:box C/D snoRNP assembly"/>
    <property type="evidence" value="ECO:0007669"/>
    <property type="project" value="TreeGrafter"/>
</dbReference>
<feature type="compositionally biased region" description="Basic and acidic residues" evidence="14">
    <location>
        <begin position="346"/>
        <end position="356"/>
    </location>
</feature>
<sequence>MNSSLDPSVNGQTSKECEICHTEDWKYTCPRCLIHTCSVPCVKKHKLDTQCSGERDKTAYVPLKSYNESTMMSDYTYLEDVSRQSDNLTRARRELTSKNMKLKLRQLHKQANYLGIKYFSLPVGMTRNTKNQSNYNQKSRQIYWTIEVNFYRNNEKNHYLEHGFPGNRPFHDFFHNMLFSETPRGKDSFSIMRHELKYFIDAGLEQFRVALKKEKAPRGEFVDVTGILDMSFLDTLRGETVVEYPTFYVWLKDDPQPSEILSLEEKRMLIRPLKRSHEEVDHEKEQDEKRLKMDNEENKTDDAEEGELDEESKVDELEELDEESKVNELEELDEESKVDELEEESSDVKEKENTSE</sequence>
<dbReference type="Pfam" id="PF25790">
    <property type="entry name" value="BCD1"/>
    <property type="match status" value="1"/>
</dbReference>
<evidence type="ECO:0000256" key="7">
    <source>
        <dbReference type="ARBA" id="ARBA00022843"/>
    </source>
</evidence>
<keyword evidence="3" id="KW-0597">Phosphoprotein</keyword>
<name>A0A367JX31_RHIAZ</name>
<dbReference type="OrthoDB" id="272357at2759"/>
<dbReference type="Gene3D" id="3.30.60.190">
    <property type="match status" value="1"/>
</dbReference>
<dbReference type="AlphaFoldDB" id="A0A367JX31"/>
<dbReference type="GO" id="GO:0070761">
    <property type="term" value="C:pre-snoRNP complex"/>
    <property type="evidence" value="ECO:0007669"/>
    <property type="project" value="TreeGrafter"/>
</dbReference>
<evidence type="ECO:0000256" key="6">
    <source>
        <dbReference type="ARBA" id="ARBA00022833"/>
    </source>
</evidence>
<reference evidence="16 17" key="1">
    <citation type="journal article" date="2018" name="G3 (Bethesda)">
        <title>Phylogenetic and Phylogenomic Definition of Rhizopus Species.</title>
        <authorList>
            <person name="Gryganskyi A.P."/>
            <person name="Golan J."/>
            <person name="Dolatabadi S."/>
            <person name="Mondo S."/>
            <person name="Robb S."/>
            <person name="Idnurm A."/>
            <person name="Muszewska A."/>
            <person name="Steczkiewicz K."/>
            <person name="Masonjones S."/>
            <person name="Liao H.L."/>
            <person name="Gajdeczka M.T."/>
            <person name="Anike F."/>
            <person name="Vuek A."/>
            <person name="Anishchenko I.M."/>
            <person name="Voigt K."/>
            <person name="de Hoog G.S."/>
            <person name="Smith M.E."/>
            <person name="Heitman J."/>
            <person name="Vilgalys R."/>
            <person name="Stajich J.E."/>
        </authorList>
    </citation>
    <scope>NUCLEOTIDE SEQUENCE [LARGE SCALE GENOMIC DNA]</scope>
    <source>
        <strain evidence="16 17">CBS 357.93</strain>
    </source>
</reference>
<dbReference type="Pfam" id="PF04438">
    <property type="entry name" value="zf-HIT"/>
    <property type="match status" value="1"/>
</dbReference>
<accession>A0A367JX31</accession>
<evidence type="ECO:0000256" key="3">
    <source>
        <dbReference type="ARBA" id="ARBA00022553"/>
    </source>
</evidence>
<evidence type="ECO:0000256" key="4">
    <source>
        <dbReference type="ARBA" id="ARBA00022723"/>
    </source>
</evidence>
<proteinExistence type="inferred from homology"/>
<dbReference type="PROSITE" id="PS51083">
    <property type="entry name" value="ZF_HIT"/>
    <property type="match status" value="1"/>
</dbReference>
<evidence type="ECO:0000313" key="16">
    <source>
        <dbReference type="EMBL" id="RCH94490.1"/>
    </source>
</evidence>
<evidence type="ECO:0000256" key="2">
    <source>
        <dbReference type="ARBA" id="ARBA00022517"/>
    </source>
</evidence>
<dbReference type="InterPro" id="IPR057721">
    <property type="entry name" value="BCD1_alpha/beta"/>
</dbReference>
<organism evidence="16 17">
    <name type="scientific">Rhizopus azygosporus</name>
    <name type="common">Rhizopus microsporus var. azygosporus</name>
    <dbReference type="NCBI Taxonomy" id="86630"/>
    <lineage>
        <taxon>Eukaryota</taxon>
        <taxon>Fungi</taxon>
        <taxon>Fungi incertae sedis</taxon>
        <taxon>Mucoromycota</taxon>
        <taxon>Mucoromycotina</taxon>
        <taxon>Mucoromycetes</taxon>
        <taxon>Mucorales</taxon>
        <taxon>Mucorineae</taxon>
        <taxon>Rhizopodaceae</taxon>
        <taxon>Rhizopus</taxon>
    </lineage>
</organism>
<feature type="domain" description="HIT-type" evidence="15">
    <location>
        <begin position="17"/>
        <end position="51"/>
    </location>
</feature>
<dbReference type="InterPro" id="IPR007529">
    <property type="entry name" value="Znf_HIT"/>
</dbReference>
<protein>
    <recommendedName>
        <fullName evidence="11">Box C/D snoRNA protein 1</fullName>
    </recommendedName>
    <alternativeName>
        <fullName evidence="12">Zinc finger HIT domain-containing protein 6</fullName>
    </alternativeName>
</protein>
<evidence type="ECO:0000256" key="12">
    <source>
        <dbReference type="ARBA" id="ARBA00077531"/>
    </source>
</evidence>
<gene>
    <name evidence="16" type="primary">ZNHIT6_2</name>
    <name evidence="16" type="ORF">CU097_013991</name>
</gene>
<evidence type="ECO:0000256" key="11">
    <source>
        <dbReference type="ARBA" id="ARBA00068630"/>
    </source>
</evidence>
<evidence type="ECO:0000256" key="5">
    <source>
        <dbReference type="ARBA" id="ARBA00022771"/>
    </source>
</evidence>
<dbReference type="GO" id="GO:0008270">
    <property type="term" value="F:zinc ion binding"/>
    <property type="evidence" value="ECO:0007669"/>
    <property type="project" value="UniProtKB-UniRule"/>
</dbReference>
<feature type="region of interest" description="Disordered" evidence="14">
    <location>
        <begin position="274"/>
        <end position="356"/>
    </location>
</feature>
<keyword evidence="7" id="KW-0832">Ubl conjugation</keyword>
<evidence type="ECO:0000256" key="1">
    <source>
        <dbReference type="ARBA" id="ARBA00022499"/>
    </source>
</evidence>
<keyword evidence="4" id="KW-0479">Metal-binding</keyword>
<dbReference type="PANTHER" id="PTHR13483:SF3">
    <property type="entry name" value="BOX C_D SNORNA PROTEIN 1"/>
    <property type="match status" value="1"/>
</dbReference>
<dbReference type="Proteomes" id="UP000252139">
    <property type="component" value="Unassembled WGS sequence"/>
</dbReference>
<dbReference type="GO" id="GO:0000463">
    <property type="term" value="P:maturation of LSU-rRNA from tricistronic rRNA transcript (SSU-rRNA, 5.8S rRNA, LSU-rRNA)"/>
    <property type="evidence" value="ECO:0007669"/>
    <property type="project" value="TreeGrafter"/>
</dbReference>
<dbReference type="CDD" id="cd23023">
    <property type="entry name" value="zf-HIT_BCD1"/>
    <property type="match status" value="1"/>
</dbReference>
<keyword evidence="5 13" id="KW-0863">Zinc-finger</keyword>
<feature type="compositionally biased region" description="Acidic residues" evidence="14">
    <location>
        <begin position="329"/>
        <end position="345"/>
    </location>
</feature>
<comment type="caution">
    <text evidence="16">The sequence shown here is derived from an EMBL/GenBank/DDBJ whole genome shotgun (WGS) entry which is preliminary data.</text>
</comment>
<evidence type="ECO:0000313" key="17">
    <source>
        <dbReference type="Proteomes" id="UP000252139"/>
    </source>
</evidence>
<dbReference type="SUPFAM" id="SSF144232">
    <property type="entry name" value="HIT/MYND zinc finger-like"/>
    <property type="match status" value="1"/>
</dbReference>
<dbReference type="InterPro" id="IPR051639">
    <property type="entry name" value="BCD1"/>
</dbReference>
<evidence type="ECO:0000259" key="15">
    <source>
        <dbReference type="PROSITE" id="PS51083"/>
    </source>
</evidence>